<evidence type="ECO:0000256" key="4">
    <source>
        <dbReference type="ARBA" id="ARBA00025742"/>
    </source>
</evidence>
<evidence type="ECO:0000256" key="1">
    <source>
        <dbReference type="ARBA" id="ARBA00022723"/>
    </source>
</evidence>
<accession>A0ABP9V8H8</accession>
<proteinExistence type="inferred from homology"/>
<gene>
    <name evidence="6" type="primary">cpdA_6</name>
    <name evidence="6" type="ORF">Rhal01_03570</name>
</gene>
<feature type="domain" description="Calcineurin-like phosphoesterase" evidence="5">
    <location>
        <begin position="3"/>
        <end position="194"/>
    </location>
</feature>
<dbReference type="InterPro" id="IPR050884">
    <property type="entry name" value="CNP_phosphodiesterase-III"/>
</dbReference>
<comment type="caution">
    <text evidence="6">The sequence shown here is derived from an EMBL/GenBank/DDBJ whole genome shotgun (WGS) entry which is preliminary data.</text>
</comment>
<dbReference type="PANTHER" id="PTHR42988:SF2">
    <property type="entry name" value="CYCLIC NUCLEOTIDE PHOSPHODIESTERASE CBUA0032-RELATED"/>
    <property type="match status" value="1"/>
</dbReference>
<evidence type="ECO:0000256" key="2">
    <source>
        <dbReference type="ARBA" id="ARBA00022801"/>
    </source>
</evidence>
<dbReference type="SUPFAM" id="SSF56300">
    <property type="entry name" value="Metallo-dependent phosphatases"/>
    <property type="match status" value="1"/>
</dbReference>
<name>A0ABP9V8H8_9BACT</name>
<evidence type="ECO:0000256" key="3">
    <source>
        <dbReference type="ARBA" id="ARBA00023004"/>
    </source>
</evidence>
<dbReference type="Gene3D" id="3.60.21.10">
    <property type="match status" value="1"/>
</dbReference>
<dbReference type="PANTHER" id="PTHR42988">
    <property type="entry name" value="PHOSPHOHYDROLASE"/>
    <property type="match status" value="1"/>
</dbReference>
<evidence type="ECO:0000313" key="6">
    <source>
        <dbReference type="EMBL" id="GAA5497376.1"/>
    </source>
</evidence>
<dbReference type="Pfam" id="PF00149">
    <property type="entry name" value="Metallophos"/>
    <property type="match status" value="1"/>
</dbReference>
<dbReference type="InterPro" id="IPR029052">
    <property type="entry name" value="Metallo-depent_PP-like"/>
</dbReference>
<reference evidence="6 7" key="1">
    <citation type="submission" date="2024-02" db="EMBL/GenBank/DDBJ databases">
        <title>Rubritalea halochordaticola NBRC 107102.</title>
        <authorList>
            <person name="Ichikawa N."/>
            <person name="Katano-Makiyama Y."/>
            <person name="Hidaka K."/>
        </authorList>
    </citation>
    <scope>NUCLEOTIDE SEQUENCE [LARGE SCALE GENOMIC DNA]</scope>
    <source>
        <strain evidence="6 7">NBRC 107102</strain>
    </source>
</reference>
<keyword evidence="7" id="KW-1185">Reference proteome</keyword>
<protein>
    <submittedName>
        <fullName evidence="6">3',5'-cyclic adenosine monophosphate phosphodiesterase CpdA</fullName>
    </submittedName>
</protein>
<dbReference type="Proteomes" id="UP001424741">
    <property type="component" value="Unassembled WGS sequence"/>
</dbReference>
<dbReference type="RefSeq" id="WP_346189895.1">
    <property type="nucleotide sequence ID" value="NZ_BAABRL010000014.1"/>
</dbReference>
<dbReference type="EMBL" id="BAABRL010000014">
    <property type="protein sequence ID" value="GAA5497376.1"/>
    <property type="molecule type" value="Genomic_DNA"/>
</dbReference>
<sequence length="274" mass="31210">MYRILHLSDPHFGAANRQQADAIIEVAEKLDPDFTLVTGDFSMRARRREMRDAAAWYLKLPTPRMAIPGNHDVPLLNHLCDRFFNSFGRYKAYIEPQLEPAELLPVGKIIGLNSSTPFGLHIDWSRGFLTPAQGRRIETAFDGVDENLFRFVAFHHPLHRKGESTRILIHPLTLIQHALATGQVDIVFAGHFHQSYAGLIDLHHKQRNVIVSQAPTCCSTRLKGEPAGFHLIHLAPEKQSISIEYFSWHQNAFSHTEIKHFRKIGNRWDTVTSA</sequence>
<dbReference type="InterPro" id="IPR004843">
    <property type="entry name" value="Calcineurin-like_PHP"/>
</dbReference>
<organism evidence="6 7">
    <name type="scientific">Rubritalea halochordaticola</name>
    <dbReference type="NCBI Taxonomy" id="714537"/>
    <lineage>
        <taxon>Bacteria</taxon>
        <taxon>Pseudomonadati</taxon>
        <taxon>Verrucomicrobiota</taxon>
        <taxon>Verrucomicrobiia</taxon>
        <taxon>Verrucomicrobiales</taxon>
        <taxon>Rubritaleaceae</taxon>
        <taxon>Rubritalea</taxon>
    </lineage>
</organism>
<evidence type="ECO:0000259" key="5">
    <source>
        <dbReference type="Pfam" id="PF00149"/>
    </source>
</evidence>
<keyword evidence="3" id="KW-0408">Iron</keyword>
<keyword evidence="2" id="KW-0378">Hydrolase</keyword>
<comment type="similarity">
    <text evidence="4">Belongs to the cyclic nucleotide phosphodiesterase class-III family.</text>
</comment>
<evidence type="ECO:0000313" key="7">
    <source>
        <dbReference type="Proteomes" id="UP001424741"/>
    </source>
</evidence>
<keyword evidence="1" id="KW-0479">Metal-binding</keyword>